<accession>A0A975XUW5</accession>
<dbReference type="GO" id="GO:0044183">
    <property type="term" value="F:protein folding chaperone"/>
    <property type="evidence" value="ECO:0007669"/>
    <property type="project" value="TreeGrafter"/>
</dbReference>
<dbReference type="PANTHER" id="PTHR30111">
    <property type="entry name" value="33 KDA CHAPERONIN"/>
    <property type="match status" value="1"/>
</dbReference>
<organism evidence="1 2">
    <name type="scientific">Azospira inquinata</name>
    <dbReference type="NCBI Taxonomy" id="2785627"/>
    <lineage>
        <taxon>Bacteria</taxon>
        <taxon>Pseudomonadati</taxon>
        <taxon>Pseudomonadota</taxon>
        <taxon>Betaproteobacteria</taxon>
        <taxon>Rhodocyclales</taxon>
        <taxon>Rhodocyclaceae</taxon>
        <taxon>Azospira</taxon>
    </lineage>
</organism>
<evidence type="ECO:0000313" key="2">
    <source>
        <dbReference type="Proteomes" id="UP000683428"/>
    </source>
</evidence>
<dbReference type="InterPro" id="IPR000397">
    <property type="entry name" value="Heat_shock_Hsp33"/>
</dbReference>
<reference evidence="1" key="1">
    <citation type="submission" date="2020-11" db="EMBL/GenBank/DDBJ databases">
        <title>Azospira inquinata sp. nov.</title>
        <authorList>
            <person name="Moe W.M."/>
            <person name="Mikes M.C."/>
        </authorList>
    </citation>
    <scope>NUCLEOTIDE SEQUENCE</scope>
    <source>
        <strain evidence="1">Azo-3</strain>
    </source>
</reference>
<dbReference type="PIRSF" id="PIRSF005261">
    <property type="entry name" value="Heat_shock_Hsp33"/>
    <property type="match status" value="1"/>
</dbReference>
<proteinExistence type="predicted"/>
<dbReference type="GO" id="GO:0005737">
    <property type="term" value="C:cytoplasm"/>
    <property type="evidence" value="ECO:0007669"/>
    <property type="project" value="InterPro"/>
</dbReference>
<dbReference type="Proteomes" id="UP000683428">
    <property type="component" value="Chromosome"/>
</dbReference>
<dbReference type="EMBL" id="CP064782">
    <property type="protein sequence ID" value="QWT49231.1"/>
    <property type="molecule type" value="Genomic_DNA"/>
</dbReference>
<dbReference type="KEGG" id="aiq:Azoinq_01005"/>
<dbReference type="AlphaFoldDB" id="A0A975XUW5"/>
<dbReference type="RefSeq" id="WP_216127784.1">
    <property type="nucleotide sequence ID" value="NZ_CP064782.1"/>
</dbReference>
<dbReference type="CDD" id="cd00498">
    <property type="entry name" value="Hsp33"/>
    <property type="match status" value="1"/>
</dbReference>
<dbReference type="GO" id="GO:0051082">
    <property type="term" value="F:unfolded protein binding"/>
    <property type="evidence" value="ECO:0007669"/>
    <property type="project" value="InterPro"/>
</dbReference>
<name>A0A975XUW5_9RHOO</name>
<dbReference type="GO" id="GO:0042026">
    <property type="term" value="P:protein refolding"/>
    <property type="evidence" value="ECO:0007669"/>
    <property type="project" value="TreeGrafter"/>
</dbReference>
<protein>
    <submittedName>
        <fullName evidence="1">Hsp33 family molecular chaperone HslO</fullName>
    </submittedName>
</protein>
<gene>
    <name evidence="1" type="ORF">Azoinq_01005</name>
</gene>
<dbReference type="Pfam" id="PF01430">
    <property type="entry name" value="HSP33"/>
    <property type="match status" value="1"/>
</dbReference>
<sequence length="289" mass="32438">MADTIHRFLFDDLDIRGALVHLDQAWQQMQEGRGYGPVTASLLGQMTAITAVIAGQLKQAGRLTFQLRGNGPIAMLVIDCNERLELRGMARSREGEDPRPAPLPDLLGHGQLMLSLDAAQARDTYQSFVPLEGDSLAQVFEHYLALSEQQPSRLVLAADGRTAAGLFLQKLPEADQRDPDGWNRVTQFLDTLTEDELLTLAPEQILTRLFHEETLRLFDPREVTYCCPEDWEKVRTMLRSLGREEVEAILAEHGEVVIQDEICNREYRFDPIAVAELFAAPLTSGPTYH</sequence>
<evidence type="ECO:0000313" key="1">
    <source>
        <dbReference type="EMBL" id="QWT49231.1"/>
    </source>
</evidence>
<dbReference type="PANTHER" id="PTHR30111:SF1">
    <property type="entry name" value="33 KDA CHAPERONIN"/>
    <property type="match status" value="1"/>
</dbReference>
<keyword evidence="2" id="KW-1185">Reference proteome</keyword>